<reference evidence="2" key="1">
    <citation type="journal article" date="2014" name="Int. J. Syst. Evol. Microbiol.">
        <title>Complete genome sequence of Corynebacterium casei LMG S-19264T (=DSM 44701T), isolated from a smear-ripened cheese.</title>
        <authorList>
            <consortium name="US DOE Joint Genome Institute (JGI-PGF)"/>
            <person name="Walter F."/>
            <person name="Albersmeier A."/>
            <person name="Kalinowski J."/>
            <person name="Ruckert C."/>
        </authorList>
    </citation>
    <scope>NUCLEOTIDE SEQUENCE</scope>
    <source>
        <strain evidence="2">JCM 4637</strain>
    </source>
</reference>
<keyword evidence="1" id="KW-0472">Membrane</keyword>
<name>A0A918WZL3_9ACTN</name>
<keyword evidence="1" id="KW-0812">Transmembrane</keyword>
<keyword evidence="1" id="KW-1133">Transmembrane helix</keyword>
<feature type="transmembrane region" description="Helical" evidence="1">
    <location>
        <begin position="71"/>
        <end position="91"/>
    </location>
</feature>
<gene>
    <name evidence="2" type="ORF">GCM10010334_40500</name>
</gene>
<dbReference type="AlphaFoldDB" id="A0A918WZL3"/>
<reference evidence="2" key="2">
    <citation type="submission" date="2020-09" db="EMBL/GenBank/DDBJ databases">
        <authorList>
            <person name="Sun Q."/>
            <person name="Ohkuma M."/>
        </authorList>
    </citation>
    <scope>NUCLEOTIDE SEQUENCE</scope>
    <source>
        <strain evidence="2">JCM 4637</strain>
    </source>
</reference>
<organism evidence="2 3">
    <name type="scientific">Streptomyces finlayi</name>
    <dbReference type="NCBI Taxonomy" id="67296"/>
    <lineage>
        <taxon>Bacteria</taxon>
        <taxon>Bacillati</taxon>
        <taxon>Actinomycetota</taxon>
        <taxon>Actinomycetes</taxon>
        <taxon>Kitasatosporales</taxon>
        <taxon>Streptomycetaceae</taxon>
        <taxon>Streptomyces</taxon>
    </lineage>
</organism>
<evidence type="ECO:0000313" key="2">
    <source>
        <dbReference type="EMBL" id="GHC98219.1"/>
    </source>
</evidence>
<accession>A0A918WZL3</accession>
<dbReference type="EMBL" id="BMVC01000007">
    <property type="protein sequence ID" value="GHC98219.1"/>
    <property type="molecule type" value="Genomic_DNA"/>
</dbReference>
<sequence>MWRGVVVAVYVVGLAIGTVTHLTDLFVHGVRSHAVFAPYWLDVYWTSLTLFDPLALALVVLGAVRGRSTAGVWLVCAVMVTDLAANAYAVYVLLHSGVQDSPGLQRLLAFGLFVAVTAPWLAKESQRHISGGTVREPARSLRP</sequence>
<feature type="transmembrane region" description="Helical" evidence="1">
    <location>
        <begin position="43"/>
        <end position="64"/>
    </location>
</feature>
<dbReference type="Proteomes" id="UP000638353">
    <property type="component" value="Unassembled WGS sequence"/>
</dbReference>
<feature type="transmembrane region" description="Helical" evidence="1">
    <location>
        <begin position="5"/>
        <end position="23"/>
    </location>
</feature>
<proteinExistence type="predicted"/>
<evidence type="ECO:0000313" key="3">
    <source>
        <dbReference type="Proteomes" id="UP000638353"/>
    </source>
</evidence>
<evidence type="ECO:0000256" key="1">
    <source>
        <dbReference type="SAM" id="Phobius"/>
    </source>
</evidence>
<protein>
    <submittedName>
        <fullName evidence="2">Uncharacterized protein</fullName>
    </submittedName>
</protein>
<comment type="caution">
    <text evidence="2">The sequence shown here is derived from an EMBL/GenBank/DDBJ whole genome shotgun (WGS) entry which is preliminary data.</text>
</comment>
<feature type="transmembrane region" description="Helical" evidence="1">
    <location>
        <begin position="103"/>
        <end position="122"/>
    </location>
</feature>